<feature type="active site" description="Proton donor" evidence="1">
    <location>
        <position position="67"/>
    </location>
</feature>
<dbReference type="Pfam" id="PF00248">
    <property type="entry name" value="Aldo_ket_red"/>
    <property type="match status" value="1"/>
</dbReference>
<dbReference type="PANTHER" id="PTHR11732">
    <property type="entry name" value="ALDO/KETO REDUCTASE"/>
    <property type="match status" value="1"/>
</dbReference>
<evidence type="ECO:0000259" key="4">
    <source>
        <dbReference type="Pfam" id="PF00248"/>
    </source>
</evidence>
<dbReference type="GeneID" id="18809919"/>
<feature type="binding site" evidence="2">
    <location>
        <position position="127"/>
    </location>
    <ligand>
        <name>substrate</name>
    </ligand>
</feature>
<dbReference type="InterPro" id="IPR044494">
    <property type="entry name" value="AKR3C2/3"/>
</dbReference>
<accession>F8P275</accession>
<dbReference type="RefSeq" id="XP_007320493.1">
    <property type="nucleotide sequence ID" value="XM_007320431.1"/>
</dbReference>
<dbReference type="InterPro" id="IPR018170">
    <property type="entry name" value="Aldo/ket_reductase_CS"/>
</dbReference>
<dbReference type="InterPro" id="IPR036812">
    <property type="entry name" value="NAD(P)_OxRdtase_dom_sf"/>
</dbReference>
<dbReference type="OrthoDB" id="416253at2759"/>
<proteinExistence type="predicted"/>
<gene>
    <name evidence="5" type="ORF">SERLADRAFT_362477</name>
</gene>
<dbReference type="InterPro" id="IPR020471">
    <property type="entry name" value="AKR"/>
</dbReference>
<dbReference type="PRINTS" id="PR00069">
    <property type="entry name" value="ALDKETRDTASE"/>
</dbReference>
<dbReference type="PIRSF" id="PIRSF000097">
    <property type="entry name" value="AKR"/>
    <property type="match status" value="1"/>
</dbReference>
<sequence>MEDWLADTVKSIQMKDGDSILEIGCGTGMILFSLESRESYLDAEFLEDVLKRAIQNGYRHFDESEVYTTEPVLGRALKAFPNIPRSELFITSKVHPWMGIKDKDVEGALRKSLEALGLDYVDLYLIHTPFMEIGGLSLEEAWASMEAVKANGLARHIGVSNFRPNSLERLLRCAREKPEVNQIELHPYHYEHDTVECCRGHDIRIAAYGPLTPVGRSANGPLRPILDSMAGKYKVTPGQVLLKWQHQQGFLTITTTTKDERQKAQLVLDFSLEEGDVRLITEEGAKFPQQLCGWGTGSPREGETIDYEELLSKSL</sequence>
<dbReference type="EMBL" id="GL945436">
    <property type="protein sequence ID" value="EGO23253.1"/>
    <property type="molecule type" value="Genomic_DNA"/>
</dbReference>
<dbReference type="PROSITE" id="PS00062">
    <property type="entry name" value="ALDOKETO_REDUCTASE_2"/>
    <property type="match status" value="1"/>
</dbReference>
<dbReference type="HOGENOM" id="CLU_023205_0_3_1"/>
<evidence type="ECO:0000256" key="2">
    <source>
        <dbReference type="PIRSR" id="PIRSR000097-2"/>
    </source>
</evidence>
<evidence type="ECO:0000256" key="1">
    <source>
        <dbReference type="PIRSR" id="PIRSR000097-1"/>
    </source>
</evidence>
<protein>
    <recommendedName>
        <fullName evidence="4">NADP-dependent oxidoreductase domain-containing protein</fullName>
    </recommendedName>
</protein>
<dbReference type="InterPro" id="IPR023210">
    <property type="entry name" value="NADP_OxRdtase_dom"/>
</dbReference>
<dbReference type="GO" id="GO:0016652">
    <property type="term" value="F:oxidoreductase activity, acting on NAD(P)H as acceptor"/>
    <property type="evidence" value="ECO:0007669"/>
    <property type="project" value="InterPro"/>
</dbReference>
<organism>
    <name type="scientific">Serpula lacrymans var. lacrymans (strain S7.9)</name>
    <name type="common">Dry rot fungus</name>
    <dbReference type="NCBI Taxonomy" id="578457"/>
    <lineage>
        <taxon>Eukaryota</taxon>
        <taxon>Fungi</taxon>
        <taxon>Dikarya</taxon>
        <taxon>Basidiomycota</taxon>
        <taxon>Agaricomycotina</taxon>
        <taxon>Agaricomycetes</taxon>
        <taxon>Agaricomycetidae</taxon>
        <taxon>Boletales</taxon>
        <taxon>Coniophorineae</taxon>
        <taxon>Serpulaceae</taxon>
        <taxon>Serpula</taxon>
    </lineage>
</organism>
<dbReference type="Proteomes" id="UP000008064">
    <property type="component" value="Unassembled WGS sequence"/>
</dbReference>
<dbReference type="SUPFAM" id="SSF51430">
    <property type="entry name" value="NAD(P)-linked oxidoreductase"/>
    <property type="match status" value="1"/>
</dbReference>
<dbReference type="CDD" id="cd19120">
    <property type="entry name" value="AKR_AKR3C2-3"/>
    <property type="match status" value="1"/>
</dbReference>
<dbReference type="Gene3D" id="3.20.20.100">
    <property type="entry name" value="NADP-dependent oxidoreductase domain"/>
    <property type="match status" value="1"/>
</dbReference>
<feature type="site" description="Lowers pKa of active site Tyr" evidence="3">
    <location>
        <position position="93"/>
    </location>
</feature>
<reference evidence="5" key="1">
    <citation type="submission" date="2011-04" db="EMBL/GenBank/DDBJ databases">
        <title>Evolution of plant cell wall degrading machinery underlies the functional diversity of forest fungi.</title>
        <authorList>
            <consortium name="US DOE Joint Genome Institute (JGI-PGF)"/>
            <person name="Eastwood D.C."/>
            <person name="Floudas D."/>
            <person name="Binder M."/>
            <person name="Majcherczyk A."/>
            <person name="Schneider P."/>
            <person name="Aerts A."/>
            <person name="Asiegbu F.O."/>
            <person name="Baker S.E."/>
            <person name="Barry K."/>
            <person name="Bendiksby M."/>
            <person name="Blumentritt M."/>
            <person name="Coutinho P.M."/>
            <person name="Cullen D."/>
            <person name="Cullen D."/>
            <person name="Gathman A."/>
            <person name="Goodell B."/>
            <person name="Henrissat B."/>
            <person name="Ihrmark K."/>
            <person name="Kauserud H."/>
            <person name="Kohler A."/>
            <person name="LaButti K."/>
            <person name="Lapidus A."/>
            <person name="Lavin J.L."/>
            <person name="Lee Y.-H."/>
            <person name="Lindquist E."/>
            <person name="Lilly W."/>
            <person name="Lucas S."/>
            <person name="Morin E."/>
            <person name="Murat C."/>
            <person name="Oguiza J.A."/>
            <person name="Park J."/>
            <person name="Pisabarro A.G."/>
            <person name="Riley R."/>
            <person name="Rosling A."/>
            <person name="Salamov A."/>
            <person name="Schmidt O."/>
            <person name="Schmutz J."/>
            <person name="Skrede I."/>
            <person name="Stenlid J."/>
            <person name="Wiebenga A."/>
            <person name="Xie X."/>
            <person name="Kues U."/>
            <person name="Hibbett D.S."/>
            <person name="Hoffmeister D."/>
            <person name="Hogberg N."/>
            <person name="Martin F."/>
            <person name="Grigoriev I.V."/>
            <person name="Watkinson S.C."/>
        </authorList>
    </citation>
    <scope>NUCLEOTIDE SEQUENCE</scope>
    <source>
        <strain evidence="5">S7.9</strain>
    </source>
</reference>
<dbReference type="KEGG" id="sla:SERLADRAFT_362477"/>
<dbReference type="AlphaFoldDB" id="F8P275"/>
<feature type="domain" description="NADP-dependent oxidoreductase" evidence="4">
    <location>
        <begin position="33"/>
        <end position="263"/>
    </location>
</feature>
<name>F8P275_SERL9</name>
<evidence type="ECO:0000256" key="3">
    <source>
        <dbReference type="PIRSR" id="PIRSR000097-3"/>
    </source>
</evidence>
<evidence type="ECO:0000313" key="5">
    <source>
        <dbReference type="EMBL" id="EGO23253.1"/>
    </source>
</evidence>